<proteinExistence type="predicted"/>
<evidence type="ECO:0000256" key="1">
    <source>
        <dbReference type="SAM" id="SignalP"/>
    </source>
</evidence>
<dbReference type="Proteomes" id="UP001595828">
    <property type="component" value="Unassembled WGS sequence"/>
</dbReference>
<name>A0ABV8RLA5_9SPHN</name>
<dbReference type="EMBL" id="JBHSDR010000003">
    <property type="protein sequence ID" value="MFC4294105.1"/>
    <property type="molecule type" value="Genomic_DNA"/>
</dbReference>
<sequence>MTNSSRAVRATLIVAAALTGSAIVAQSPGGPVAAQTPSGLSAQTRSDLACAASFAIVATEQAHGGKALASYPPMAVRGREFFVRTGAHAMDEAGLTREAVKALLEAEVARLQGEAASHPDAVIARKMGECLPRLEATVPPLERPTLPQCAAIMQLAYDELHARDGLSAPARDLKTLAAVLESREREALAAQGKVQDAIDREIAAQRDAMLKQSLAAGPGVQKYDLSVCYELARPEEKSHY</sequence>
<protein>
    <submittedName>
        <fullName evidence="2">Uncharacterized protein</fullName>
    </submittedName>
</protein>
<gene>
    <name evidence="2" type="ORF">ACFO0A_03425</name>
</gene>
<feature type="chain" id="PRO_5045652728" evidence="1">
    <location>
        <begin position="26"/>
        <end position="240"/>
    </location>
</feature>
<dbReference type="RefSeq" id="WP_379537571.1">
    <property type="nucleotide sequence ID" value="NZ_JBHSDR010000003.1"/>
</dbReference>
<organism evidence="2 3">
    <name type="scientific">Novosphingobium tardum</name>
    <dbReference type="NCBI Taxonomy" id="1538021"/>
    <lineage>
        <taxon>Bacteria</taxon>
        <taxon>Pseudomonadati</taxon>
        <taxon>Pseudomonadota</taxon>
        <taxon>Alphaproteobacteria</taxon>
        <taxon>Sphingomonadales</taxon>
        <taxon>Sphingomonadaceae</taxon>
        <taxon>Novosphingobium</taxon>
    </lineage>
</organism>
<accession>A0ABV8RLA5</accession>
<evidence type="ECO:0000313" key="2">
    <source>
        <dbReference type="EMBL" id="MFC4294105.1"/>
    </source>
</evidence>
<reference evidence="3" key="1">
    <citation type="journal article" date="2019" name="Int. J. Syst. Evol. Microbiol.">
        <title>The Global Catalogue of Microorganisms (GCM) 10K type strain sequencing project: providing services to taxonomists for standard genome sequencing and annotation.</title>
        <authorList>
            <consortium name="The Broad Institute Genomics Platform"/>
            <consortium name="The Broad Institute Genome Sequencing Center for Infectious Disease"/>
            <person name="Wu L."/>
            <person name="Ma J."/>
        </authorList>
    </citation>
    <scope>NUCLEOTIDE SEQUENCE [LARGE SCALE GENOMIC DNA]</scope>
    <source>
        <strain evidence="3">CGMCC 1.12989</strain>
    </source>
</reference>
<feature type="signal peptide" evidence="1">
    <location>
        <begin position="1"/>
        <end position="25"/>
    </location>
</feature>
<keyword evidence="1" id="KW-0732">Signal</keyword>
<keyword evidence="3" id="KW-1185">Reference proteome</keyword>
<evidence type="ECO:0000313" key="3">
    <source>
        <dbReference type="Proteomes" id="UP001595828"/>
    </source>
</evidence>
<comment type="caution">
    <text evidence="2">The sequence shown here is derived from an EMBL/GenBank/DDBJ whole genome shotgun (WGS) entry which is preliminary data.</text>
</comment>